<evidence type="ECO:0000259" key="3">
    <source>
        <dbReference type="PROSITE" id="PS50835"/>
    </source>
</evidence>
<dbReference type="Gene3D" id="2.60.40.10">
    <property type="entry name" value="Immunoglobulins"/>
    <property type="match status" value="1"/>
</dbReference>
<dbReference type="PROSITE" id="PS50835">
    <property type="entry name" value="IG_LIKE"/>
    <property type="match status" value="1"/>
</dbReference>
<dbReference type="InterPro" id="IPR003598">
    <property type="entry name" value="Ig_sub2"/>
</dbReference>
<dbReference type="GO" id="GO:0030424">
    <property type="term" value="C:axon"/>
    <property type="evidence" value="ECO:0007669"/>
    <property type="project" value="TreeGrafter"/>
</dbReference>
<accession>A0AAE1ATL2</accession>
<gene>
    <name evidence="4" type="ORF">RRG08_023852</name>
</gene>
<dbReference type="GO" id="GO:0050808">
    <property type="term" value="P:synapse organization"/>
    <property type="evidence" value="ECO:0007669"/>
    <property type="project" value="TreeGrafter"/>
</dbReference>
<comment type="caution">
    <text evidence="4">The sequence shown here is derived from an EMBL/GenBank/DDBJ whole genome shotgun (WGS) entry which is preliminary data.</text>
</comment>
<evidence type="ECO:0000256" key="2">
    <source>
        <dbReference type="ARBA" id="ARBA00023157"/>
    </source>
</evidence>
<dbReference type="InterPro" id="IPR050958">
    <property type="entry name" value="Cell_Adh-Cytoskel_Orgn"/>
</dbReference>
<organism evidence="4 5">
    <name type="scientific">Elysia crispata</name>
    <name type="common">lettuce slug</name>
    <dbReference type="NCBI Taxonomy" id="231223"/>
    <lineage>
        <taxon>Eukaryota</taxon>
        <taxon>Metazoa</taxon>
        <taxon>Spiralia</taxon>
        <taxon>Lophotrochozoa</taxon>
        <taxon>Mollusca</taxon>
        <taxon>Gastropoda</taxon>
        <taxon>Heterobranchia</taxon>
        <taxon>Euthyneura</taxon>
        <taxon>Panpulmonata</taxon>
        <taxon>Sacoglossa</taxon>
        <taxon>Placobranchoidea</taxon>
        <taxon>Plakobranchidae</taxon>
        <taxon>Elysia</taxon>
    </lineage>
</organism>
<evidence type="ECO:0000256" key="1">
    <source>
        <dbReference type="ARBA" id="ARBA00022729"/>
    </source>
</evidence>
<name>A0AAE1ATL2_9GAST</name>
<dbReference type="SMART" id="SM00408">
    <property type="entry name" value="IGc2"/>
    <property type="match status" value="1"/>
</dbReference>
<dbReference type="InterPro" id="IPR013783">
    <property type="entry name" value="Ig-like_fold"/>
</dbReference>
<dbReference type="EMBL" id="JAWDGP010001217">
    <property type="protein sequence ID" value="KAK3793534.1"/>
    <property type="molecule type" value="Genomic_DNA"/>
</dbReference>
<dbReference type="Proteomes" id="UP001283361">
    <property type="component" value="Unassembled WGS sequence"/>
</dbReference>
<keyword evidence="1" id="KW-0732">Signal</keyword>
<dbReference type="InterPro" id="IPR007110">
    <property type="entry name" value="Ig-like_dom"/>
</dbReference>
<sequence>MGAVSDRRCLGSIATVMILDRLNQNKQCIQYTLVDATFQQLSSSPSPGPRPSDRGKHLALLDLLAAHSTAAKSHQVATCLHPDSIMTSGHLAWVVVWAACSLLIFDLTRAQDDGVRAPPEITKPLKEETVYVNSRGAYNLVCQASGIPKPTYQWRKDGQAVPTGGNIDVLSAKGELIFTDFSAQDEGDYMCIATNAYDGLDGVRRRASSMSPPITVLERGEYKS</sequence>
<evidence type="ECO:0000313" key="4">
    <source>
        <dbReference type="EMBL" id="KAK3793534.1"/>
    </source>
</evidence>
<keyword evidence="5" id="KW-1185">Reference proteome</keyword>
<dbReference type="GO" id="GO:0008046">
    <property type="term" value="F:axon guidance receptor activity"/>
    <property type="evidence" value="ECO:0007669"/>
    <property type="project" value="TreeGrafter"/>
</dbReference>
<dbReference type="InterPro" id="IPR036179">
    <property type="entry name" value="Ig-like_dom_sf"/>
</dbReference>
<evidence type="ECO:0000313" key="5">
    <source>
        <dbReference type="Proteomes" id="UP001283361"/>
    </source>
</evidence>
<dbReference type="PANTHER" id="PTHR45080:SF8">
    <property type="entry name" value="IG-LIKE DOMAIN-CONTAINING PROTEIN"/>
    <property type="match status" value="1"/>
</dbReference>
<dbReference type="AlphaFoldDB" id="A0AAE1ATL2"/>
<dbReference type="Pfam" id="PF13927">
    <property type="entry name" value="Ig_3"/>
    <property type="match status" value="1"/>
</dbReference>
<reference evidence="4" key="1">
    <citation type="journal article" date="2023" name="G3 (Bethesda)">
        <title>A reference genome for the long-term kleptoplast-retaining sea slug Elysia crispata morphotype clarki.</title>
        <authorList>
            <person name="Eastman K.E."/>
            <person name="Pendleton A.L."/>
            <person name="Shaikh M.A."/>
            <person name="Suttiyut T."/>
            <person name="Ogas R."/>
            <person name="Tomko P."/>
            <person name="Gavelis G."/>
            <person name="Widhalm J.R."/>
            <person name="Wisecaver J.H."/>
        </authorList>
    </citation>
    <scope>NUCLEOTIDE SEQUENCE</scope>
    <source>
        <strain evidence="4">ECLA1</strain>
    </source>
</reference>
<dbReference type="PANTHER" id="PTHR45080">
    <property type="entry name" value="CONTACTIN 5"/>
    <property type="match status" value="1"/>
</dbReference>
<protein>
    <recommendedName>
        <fullName evidence="3">Ig-like domain-containing protein</fullName>
    </recommendedName>
</protein>
<dbReference type="SUPFAM" id="SSF48726">
    <property type="entry name" value="Immunoglobulin"/>
    <property type="match status" value="1"/>
</dbReference>
<dbReference type="GO" id="GO:0043025">
    <property type="term" value="C:neuronal cell body"/>
    <property type="evidence" value="ECO:0007669"/>
    <property type="project" value="TreeGrafter"/>
</dbReference>
<feature type="domain" description="Ig-like" evidence="3">
    <location>
        <begin position="119"/>
        <end position="211"/>
    </location>
</feature>
<dbReference type="GO" id="GO:0007156">
    <property type="term" value="P:homophilic cell adhesion via plasma membrane adhesion molecules"/>
    <property type="evidence" value="ECO:0007669"/>
    <property type="project" value="TreeGrafter"/>
</dbReference>
<dbReference type="GO" id="GO:0005886">
    <property type="term" value="C:plasma membrane"/>
    <property type="evidence" value="ECO:0007669"/>
    <property type="project" value="TreeGrafter"/>
</dbReference>
<proteinExistence type="predicted"/>
<keyword evidence="2" id="KW-1015">Disulfide bond</keyword>